<evidence type="ECO:0000313" key="8">
    <source>
        <dbReference type="Proteomes" id="UP000694501"/>
    </source>
</evidence>
<keyword evidence="5" id="KW-0717">Septation</keyword>
<dbReference type="GO" id="GO:0000917">
    <property type="term" value="P:division septum assembly"/>
    <property type="evidence" value="ECO:0007669"/>
    <property type="project" value="UniProtKB-KW"/>
</dbReference>
<name>A0A949N598_9ACTN</name>
<dbReference type="Proteomes" id="UP000694501">
    <property type="component" value="Unassembled WGS sequence"/>
</dbReference>
<comment type="caution">
    <text evidence="7">The sequence shown here is derived from an EMBL/GenBank/DDBJ whole genome shotgun (WGS) entry which is preliminary data.</text>
</comment>
<organism evidence="7 8">
    <name type="scientific">Streptomyces tardus</name>
    <dbReference type="NCBI Taxonomy" id="2780544"/>
    <lineage>
        <taxon>Bacteria</taxon>
        <taxon>Bacillati</taxon>
        <taxon>Actinomycetota</taxon>
        <taxon>Actinomycetes</taxon>
        <taxon>Kitasatosporales</taxon>
        <taxon>Streptomycetaceae</taxon>
        <taxon>Streptomyces</taxon>
    </lineage>
</organism>
<evidence type="ECO:0000256" key="4">
    <source>
        <dbReference type="ARBA" id="ARBA00022969"/>
    </source>
</evidence>
<keyword evidence="8" id="KW-1185">Reference proteome</keyword>
<comment type="subcellular location">
    <subcellularLocation>
        <location evidence="1">Cell septum</location>
    </subcellularLocation>
</comment>
<dbReference type="Gene3D" id="2.30.31.20">
    <property type="entry name" value="Sporulation-specific cell division protein SsgB"/>
    <property type="match status" value="1"/>
</dbReference>
<evidence type="ECO:0000256" key="3">
    <source>
        <dbReference type="ARBA" id="ARBA00022618"/>
    </source>
</evidence>
<protein>
    <submittedName>
        <fullName evidence="7">SsgA family sporulation/cell division regulator</fullName>
    </submittedName>
</protein>
<keyword evidence="3" id="KW-0132">Cell division</keyword>
<dbReference type="Pfam" id="PF04686">
    <property type="entry name" value="SsgA"/>
    <property type="match status" value="1"/>
</dbReference>
<dbReference type="RefSeq" id="WP_211039689.1">
    <property type="nucleotide sequence ID" value="NZ_JAELVF020000001.1"/>
</dbReference>
<sequence length="140" mass="15363">MGDTVRAQVMMSFLASEELAFLIPVDLVYETEDPYAVRFTFCLPGDAPVSWVFGRELLVDGISHPSGEGDVHIAPVCAERLADLHIQLFAGSERAVFRVSAPPLVAFLDRTDRLVPLGHEEAQQDIDAELDRILAGGRMP</sequence>
<gene>
    <name evidence="7" type="ORF">JGS22_009025</name>
</gene>
<dbReference type="InterPro" id="IPR006776">
    <property type="entry name" value="SsgB"/>
</dbReference>
<keyword evidence="4" id="KW-0749">Sporulation</keyword>
<dbReference type="EMBL" id="JAELVF020000001">
    <property type="protein sequence ID" value="MBU7597757.1"/>
    <property type="molecule type" value="Genomic_DNA"/>
</dbReference>
<evidence type="ECO:0000256" key="5">
    <source>
        <dbReference type="ARBA" id="ARBA00023210"/>
    </source>
</evidence>
<proteinExistence type="inferred from homology"/>
<reference evidence="7" key="1">
    <citation type="submission" date="2021-06" db="EMBL/GenBank/DDBJ databases">
        <title>Sequencing of actinobacteria type strains.</title>
        <authorList>
            <person name="Nguyen G.-S."/>
            <person name="Wentzel A."/>
        </authorList>
    </citation>
    <scope>NUCLEOTIDE SEQUENCE</scope>
    <source>
        <strain evidence="7">P38-E01</strain>
    </source>
</reference>
<dbReference type="GO" id="GO:0030428">
    <property type="term" value="C:cell septum"/>
    <property type="evidence" value="ECO:0007669"/>
    <property type="project" value="UniProtKB-SubCell"/>
</dbReference>
<evidence type="ECO:0000256" key="2">
    <source>
        <dbReference type="ARBA" id="ARBA00009323"/>
    </source>
</evidence>
<keyword evidence="6" id="KW-0131">Cell cycle</keyword>
<comment type="similarity">
    <text evidence="2">Belongs to the SsgA family.</text>
</comment>
<evidence type="ECO:0000256" key="1">
    <source>
        <dbReference type="ARBA" id="ARBA00004431"/>
    </source>
</evidence>
<accession>A0A949N598</accession>
<dbReference type="GO" id="GO:0030435">
    <property type="term" value="P:sporulation resulting in formation of a cellular spore"/>
    <property type="evidence" value="ECO:0007669"/>
    <property type="project" value="UniProtKB-KW"/>
</dbReference>
<dbReference type="InterPro" id="IPR038658">
    <property type="entry name" value="SsgB_sf"/>
</dbReference>
<dbReference type="AlphaFoldDB" id="A0A949N598"/>
<evidence type="ECO:0000256" key="6">
    <source>
        <dbReference type="ARBA" id="ARBA00023306"/>
    </source>
</evidence>
<evidence type="ECO:0000313" key="7">
    <source>
        <dbReference type="EMBL" id="MBU7597757.1"/>
    </source>
</evidence>